<dbReference type="RefSeq" id="WP_124997278.1">
    <property type="nucleotide sequence ID" value="NZ_BHYK01000001.1"/>
</dbReference>
<dbReference type="InterPro" id="IPR009057">
    <property type="entry name" value="Homeodomain-like_sf"/>
</dbReference>
<dbReference type="PANTHER" id="PTHR47893:SF1">
    <property type="entry name" value="REGULATORY PROTEIN PCHR"/>
    <property type="match status" value="1"/>
</dbReference>
<accession>A0A401UGH3</accession>
<dbReference type="EMBL" id="BHYK01000001">
    <property type="protein sequence ID" value="GCD08638.1"/>
    <property type="molecule type" value="Genomic_DNA"/>
</dbReference>
<evidence type="ECO:0000259" key="4">
    <source>
        <dbReference type="PROSITE" id="PS01124"/>
    </source>
</evidence>
<dbReference type="PANTHER" id="PTHR47893">
    <property type="entry name" value="REGULATORY PROTEIN PCHR"/>
    <property type="match status" value="1"/>
</dbReference>
<dbReference type="PRINTS" id="PR00032">
    <property type="entry name" value="HTHARAC"/>
</dbReference>
<keyword evidence="1" id="KW-0805">Transcription regulation</keyword>
<keyword evidence="2" id="KW-0238">DNA-binding</keyword>
<dbReference type="PROSITE" id="PS01124">
    <property type="entry name" value="HTH_ARAC_FAMILY_2"/>
    <property type="match status" value="1"/>
</dbReference>
<keyword evidence="3" id="KW-0804">Transcription</keyword>
<organism evidence="5 6">
    <name type="scientific">Clostridium tagluense</name>
    <dbReference type="NCBI Taxonomy" id="360422"/>
    <lineage>
        <taxon>Bacteria</taxon>
        <taxon>Bacillati</taxon>
        <taxon>Bacillota</taxon>
        <taxon>Clostridia</taxon>
        <taxon>Eubacteriales</taxon>
        <taxon>Clostridiaceae</taxon>
        <taxon>Clostridium</taxon>
    </lineage>
</organism>
<proteinExistence type="predicted"/>
<keyword evidence="6" id="KW-1185">Reference proteome</keyword>
<comment type="caution">
    <text evidence="5">The sequence shown here is derived from an EMBL/GenBank/DDBJ whole genome shotgun (WGS) entry which is preliminary data.</text>
</comment>
<evidence type="ECO:0000256" key="3">
    <source>
        <dbReference type="ARBA" id="ARBA00023163"/>
    </source>
</evidence>
<dbReference type="SUPFAM" id="SSF46689">
    <property type="entry name" value="Homeodomain-like"/>
    <property type="match status" value="1"/>
</dbReference>
<dbReference type="Gene3D" id="1.10.10.60">
    <property type="entry name" value="Homeodomain-like"/>
    <property type="match status" value="1"/>
</dbReference>
<dbReference type="Pfam" id="PF12833">
    <property type="entry name" value="HTH_18"/>
    <property type="match status" value="1"/>
</dbReference>
<sequence length="323" mass="37296">MTTNEYQLGFGAMAANFGLEKRPYGNGIKYNFPPSWENGWIMEMNAAKGLFVSSAWFIPTKTLSYTMEIEKPCMLIFCVDCGDITFTQRGKSAKHLTPINHVIVNPKKPLKITFPANVHTCYTCVLVFEEFIQKFLKDRPLDPPFSMDNLACLQETHYNTPNITLVLEQIRWGVRSGDMPLMNFECKMGELLSLIVCNTQRERPWIDNRRNHVTWENEQKTYGVKVNIDQDVLNPPSMIAMCRLAEMSETKLRRSFKQLYHMTIFDYIRTETMKRAMMFLGADELSIKNIAEKCGYESPSKFTAAFKKTHGITPRQFRKGFGL</sequence>
<reference evidence="5 6" key="1">
    <citation type="submission" date="2018-11" db="EMBL/GenBank/DDBJ databases">
        <title>Genome sequencing and assembly of Clostridium tagluense strain A121.</title>
        <authorList>
            <person name="Murakami T."/>
            <person name="Segawa T."/>
            <person name="Shcherbakova V.A."/>
            <person name="Mori H."/>
            <person name="Yoshimura Y."/>
        </authorList>
    </citation>
    <scope>NUCLEOTIDE SEQUENCE [LARGE SCALE GENOMIC DNA]</scope>
    <source>
        <strain evidence="5 6">A121</strain>
    </source>
</reference>
<dbReference type="SMART" id="SM00342">
    <property type="entry name" value="HTH_ARAC"/>
    <property type="match status" value="1"/>
</dbReference>
<dbReference type="GO" id="GO:0003700">
    <property type="term" value="F:DNA-binding transcription factor activity"/>
    <property type="evidence" value="ECO:0007669"/>
    <property type="project" value="InterPro"/>
</dbReference>
<dbReference type="GO" id="GO:0043565">
    <property type="term" value="F:sequence-specific DNA binding"/>
    <property type="evidence" value="ECO:0007669"/>
    <property type="project" value="InterPro"/>
</dbReference>
<dbReference type="InterPro" id="IPR018060">
    <property type="entry name" value="HTH_AraC"/>
</dbReference>
<protein>
    <submittedName>
        <fullName evidence="5">AraC family transcriptional regulator</fullName>
    </submittedName>
</protein>
<dbReference type="InterPro" id="IPR020449">
    <property type="entry name" value="Tscrpt_reg_AraC-type_HTH"/>
</dbReference>
<evidence type="ECO:0000313" key="6">
    <source>
        <dbReference type="Proteomes" id="UP000287872"/>
    </source>
</evidence>
<dbReference type="Proteomes" id="UP000287872">
    <property type="component" value="Unassembled WGS sequence"/>
</dbReference>
<dbReference type="AlphaFoldDB" id="A0A401UGH3"/>
<evidence type="ECO:0000256" key="2">
    <source>
        <dbReference type="ARBA" id="ARBA00023125"/>
    </source>
</evidence>
<dbReference type="OrthoDB" id="1914575at2"/>
<evidence type="ECO:0000256" key="1">
    <source>
        <dbReference type="ARBA" id="ARBA00023015"/>
    </source>
</evidence>
<name>A0A401UGH3_9CLOT</name>
<dbReference type="InterPro" id="IPR053142">
    <property type="entry name" value="PchR_regulatory_protein"/>
</dbReference>
<evidence type="ECO:0000313" key="5">
    <source>
        <dbReference type="EMBL" id="GCD08638.1"/>
    </source>
</evidence>
<feature type="domain" description="HTH araC/xylS-type" evidence="4">
    <location>
        <begin position="222"/>
        <end position="320"/>
    </location>
</feature>
<gene>
    <name evidence="5" type="ORF">Ctaglu_02610</name>
</gene>